<dbReference type="AlphaFoldDB" id="A0A9P6EB94"/>
<feature type="transmembrane region" description="Helical" evidence="10">
    <location>
        <begin position="163"/>
        <end position="184"/>
    </location>
</feature>
<dbReference type="OrthoDB" id="2874149at2759"/>
<evidence type="ECO:0000256" key="10">
    <source>
        <dbReference type="SAM" id="Phobius"/>
    </source>
</evidence>
<evidence type="ECO:0000313" key="11">
    <source>
        <dbReference type="EMBL" id="KAF9526208.1"/>
    </source>
</evidence>
<dbReference type="PANTHER" id="PTHR28097">
    <property type="entry name" value="PHEROMONE A FACTOR RECEPTOR"/>
    <property type="match status" value="1"/>
</dbReference>
<accession>A0A9P6EB94</accession>
<feature type="transmembrane region" description="Helical" evidence="10">
    <location>
        <begin position="6"/>
        <end position="26"/>
    </location>
</feature>
<dbReference type="PRINTS" id="PR00901">
    <property type="entry name" value="PHEROMONEBAR"/>
</dbReference>
<dbReference type="InterPro" id="IPR000481">
    <property type="entry name" value="GPCR_Pheromne_B_alpha_rcpt"/>
</dbReference>
<feature type="transmembrane region" description="Helical" evidence="10">
    <location>
        <begin position="38"/>
        <end position="58"/>
    </location>
</feature>
<dbReference type="GO" id="GO:0005886">
    <property type="term" value="C:plasma membrane"/>
    <property type="evidence" value="ECO:0007669"/>
    <property type="project" value="TreeGrafter"/>
</dbReference>
<dbReference type="PANTHER" id="PTHR28097:SF1">
    <property type="entry name" value="PHEROMONE A FACTOR RECEPTOR"/>
    <property type="match status" value="1"/>
</dbReference>
<evidence type="ECO:0000256" key="8">
    <source>
        <dbReference type="ARBA" id="ARBA00023170"/>
    </source>
</evidence>
<feature type="transmembrane region" description="Helical" evidence="10">
    <location>
        <begin position="205"/>
        <end position="230"/>
    </location>
</feature>
<keyword evidence="6" id="KW-0297">G-protein coupled receptor</keyword>
<comment type="subcellular location">
    <subcellularLocation>
        <location evidence="1">Membrane</location>
        <topology evidence="1">Multi-pass membrane protein</topology>
    </subcellularLocation>
</comment>
<evidence type="ECO:0000313" key="12">
    <source>
        <dbReference type="Proteomes" id="UP000807306"/>
    </source>
</evidence>
<comment type="similarity">
    <text evidence="2">Belongs to the G-protein coupled receptor 4 family.</text>
</comment>
<name>A0A9P6EB94_9AGAR</name>
<keyword evidence="12" id="KW-1185">Reference proteome</keyword>
<organism evidence="11 12">
    <name type="scientific">Crepidotus variabilis</name>
    <dbReference type="NCBI Taxonomy" id="179855"/>
    <lineage>
        <taxon>Eukaryota</taxon>
        <taxon>Fungi</taxon>
        <taxon>Dikarya</taxon>
        <taxon>Basidiomycota</taxon>
        <taxon>Agaricomycotina</taxon>
        <taxon>Agaricomycetes</taxon>
        <taxon>Agaricomycetidae</taxon>
        <taxon>Agaricales</taxon>
        <taxon>Agaricineae</taxon>
        <taxon>Crepidotaceae</taxon>
        <taxon>Crepidotus</taxon>
    </lineage>
</organism>
<dbReference type="EMBL" id="MU157874">
    <property type="protein sequence ID" value="KAF9526208.1"/>
    <property type="molecule type" value="Genomic_DNA"/>
</dbReference>
<keyword evidence="3" id="KW-0589">Pheromone response</keyword>
<evidence type="ECO:0000256" key="4">
    <source>
        <dbReference type="ARBA" id="ARBA00022692"/>
    </source>
</evidence>
<comment type="caution">
    <text evidence="11">The sequence shown here is derived from an EMBL/GenBank/DDBJ whole genome shotgun (WGS) entry which is preliminary data.</text>
</comment>
<keyword evidence="4 10" id="KW-0812">Transmembrane</keyword>
<gene>
    <name evidence="11" type="ORF">CPB83DRAFT_770671</name>
</gene>
<evidence type="ECO:0000256" key="2">
    <source>
        <dbReference type="ARBA" id="ARBA00011085"/>
    </source>
</evidence>
<evidence type="ECO:0000256" key="5">
    <source>
        <dbReference type="ARBA" id="ARBA00022989"/>
    </source>
</evidence>
<keyword evidence="7 10" id="KW-0472">Membrane</keyword>
<proteinExistence type="inferred from homology"/>
<dbReference type="CDD" id="cd14966">
    <property type="entry name" value="7tmD_STE3"/>
    <property type="match status" value="1"/>
</dbReference>
<keyword evidence="8 11" id="KW-0675">Receptor</keyword>
<dbReference type="Pfam" id="PF02076">
    <property type="entry name" value="STE3"/>
    <property type="match status" value="1"/>
</dbReference>
<keyword evidence="5 10" id="KW-1133">Transmembrane helix</keyword>
<sequence length="331" mass="37725">MVDVTYPLFPIFAFLGFVLSLIPLPWHLQAWNSGTCYFMMWAALACLNQFINSIVWAGNSINHSPAWCEISIRIMMAASVGVPASSLCINRRLYHIANVQKINLGRSEKTRAIVIDSLICVLFPLFFVALQYVVQGHRFDIFEDIGCYPALYNTLVTYFTSCMWPIVIGLISATYCVLSLRAFTRRRLEFSQFMHSNASSLTMSRYFRLMALAMSDIILTTPLAIFTIYLNTKVSPVGPWISWADTHFDYGRIQQVPALLWRQNHVLVISMEFTRWAAPMCAIVFFAFFGFADEAKRNYTKFFWFIVRPFGLKPGASPKSPKLSASIGWVS</sequence>
<reference evidence="11" key="1">
    <citation type="submission" date="2020-11" db="EMBL/GenBank/DDBJ databases">
        <authorList>
            <consortium name="DOE Joint Genome Institute"/>
            <person name="Ahrendt S."/>
            <person name="Riley R."/>
            <person name="Andreopoulos W."/>
            <person name="Labutti K."/>
            <person name="Pangilinan J."/>
            <person name="Ruiz-Duenas F.J."/>
            <person name="Barrasa J.M."/>
            <person name="Sanchez-Garcia M."/>
            <person name="Camarero S."/>
            <person name="Miyauchi S."/>
            <person name="Serrano A."/>
            <person name="Linde D."/>
            <person name="Babiker R."/>
            <person name="Drula E."/>
            <person name="Ayuso-Fernandez I."/>
            <person name="Pacheco R."/>
            <person name="Padilla G."/>
            <person name="Ferreira P."/>
            <person name="Barriuso J."/>
            <person name="Kellner H."/>
            <person name="Castanera R."/>
            <person name="Alfaro M."/>
            <person name="Ramirez L."/>
            <person name="Pisabarro A.G."/>
            <person name="Kuo A."/>
            <person name="Tritt A."/>
            <person name="Lipzen A."/>
            <person name="He G."/>
            <person name="Yan M."/>
            <person name="Ng V."/>
            <person name="Cullen D."/>
            <person name="Martin F."/>
            <person name="Rosso M.-N."/>
            <person name="Henrissat B."/>
            <person name="Hibbett D."/>
            <person name="Martinez A.T."/>
            <person name="Grigoriev I.V."/>
        </authorList>
    </citation>
    <scope>NUCLEOTIDE SEQUENCE</scope>
    <source>
        <strain evidence="11">CBS 506.95</strain>
    </source>
</reference>
<evidence type="ECO:0000256" key="3">
    <source>
        <dbReference type="ARBA" id="ARBA00022507"/>
    </source>
</evidence>
<evidence type="ECO:0000256" key="7">
    <source>
        <dbReference type="ARBA" id="ARBA00023136"/>
    </source>
</evidence>
<dbReference type="GO" id="GO:0004934">
    <property type="term" value="F:mating-type alpha-factor pheromone receptor activity"/>
    <property type="evidence" value="ECO:0007669"/>
    <property type="project" value="InterPro"/>
</dbReference>
<dbReference type="Proteomes" id="UP000807306">
    <property type="component" value="Unassembled WGS sequence"/>
</dbReference>
<keyword evidence="9" id="KW-0807">Transducer</keyword>
<dbReference type="PRINTS" id="PR00899">
    <property type="entry name" value="GPCRSTE3"/>
</dbReference>
<feature type="transmembrane region" description="Helical" evidence="10">
    <location>
        <begin position="110"/>
        <end position="134"/>
    </location>
</feature>
<evidence type="ECO:0000256" key="6">
    <source>
        <dbReference type="ARBA" id="ARBA00023040"/>
    </source>
</evidence>
<feature type="transmembrane region" description="Helical" evidence="10">
    <location>
        <begin position="273"/>
        <end position="292"/>
    </location>
</feature>
<dbReference type="GO" id="GO:0000750">
    <property type="term" value="P:pheromone-dependent signal transduction involved in conjugation with cellular fusion"/>
    <property type="evidence" value="ECO:0007669"/>
    <property type="project" value="TreeGrafter"/>
</dbReference>
<protein>
    <submittedName>
        <fullName evidence="11">Fungal pheromone STE3G-protein-coupled receptor</fullName>
    </submittedName>
</protein>
<dbReference type="InterPro" id="IPR001499">
    <property type="entry name" value="GPCR_STE3"/>
</dbReference>
<evidence type="ECO:0000256" key="9">
    <source>
        <dbReference type="ARBA" id="ARBA00023224"/>
    </source>
</evidence>
<feature type="transmembrane region" description="Helical" evidence="10">
    <location>
        <begin position="70"/>
        <end position="89"/>
    </location>
</feature>
<evidence type="ECO:0000256" key="1">
    <source>
        <dbReference type="ARBA" id="ARBA00004141"/>
    </source>
</evidence>